<evidence type="ECO:0000313" key="2">
    <source>
        <dbReference type="Proteomes" id="UP001500390"/>
    </source>
</evidence>
<comment type="caution">
    <text evidence="1">The sequence shown here is derived from an EMBL/GenBank/DDBJ whole genome shotgun (WGS) entry which is preliminary data.</text>
</comment>
<accession>A0ABP8KAP1</accession>
<evidence type="ECO:0008006" key="3">
    <source>
        <dbReference type="Google" id="ProtNLM"/>
    </source>
</evidence>
<evidence type="ECO:0000313" key="1">
    <source>
        <dbReference type="EMBL" id="GAA4402529.1"/>
    </source>
</evidence>
<sequence>MDDMNAAFFSLDKARSLASALRTSRHHGRGWTEHVDRDLVRESQELYLLAQSRSPRMF</sequence>
<dbReference type="EMBL" id="BAABFX010000048">
    <property type="protein sequence ID" value="GAA4402529.1"/>
    <property type="molecule type" value="Genomic_DNA"/>
</dbReference>
<protein>
    <recommendedName>
        <fullName evidence="3">HEPN domain-containing protein</fullName>
    </recommendedName>
</protein>
<keyword evidence="2" id="KW-1185">Reference proteome</keyword>
<reference evidence="2" key="1">
    <citation type="journal article" date="2019" name="Int. J. Syst. Evol. Microbiol.">
        <title>The Global Catalogue of Microorganisms (GCM) 10K type strain sequencing project: providing services to taxonomists for standard genome sequencing and annotation.</title>
        <authorList>
            <consortium name="The Broad Institute Genomics Platform"/>
            <consortium name="The Broad Institute Genome Sequencing Center for Infectious Disease"/>
            <person name="Wu L."/>
            <person name="Ma J."/>
        </authorList>
    </citation>
    <scope>NUCLEOTIDE SEQUENCE [LARGE SCALE GENOMIC DNA]</scope>
    <source>
        <strain evidence="2">JCM 17738</strain>
    </source>
</reference>
<organism evidence="1 2">
    <name type="scientific">Ornithinibacter aureus</name>
    <dbReference type="NCBI Taxonomy" id="622664"/>
    <lineage>
        <taxon>Bacteria</taxon>
        <taxon>Bacillati</taxon>
        <taxon>Actinomycetota</taxon>
        <taxon>Actinomycetes</taxon>
        <taxon>Micrococcales</taxon>
        <taxon>Intrasporangiaceae</taxon>
        <taxon>Ornithinibacter</taxon>
    </lineage>
</organism>
<dbReference type="Proteomes" id="UP001500390">
    <property type="component" value="Unassembled WGS sequence"/>
</dbReference>
<proteinExistence type="predicted"/>
<dbReference type="RefSeq" id="WP_345119254.1">
    <property type="nucleotide sequence ID" value="NZ_BAABFX010000048.1"/>
</dbReference>
<gene>
    <name evidence="1" type="ORF">GCM10023153_31670</name>
</gene>
<name>A0ABP8KAP1_9MICO</name>